<organism evidence="2 3">
    <name type="scientific">Thermococcus barophilus</name>
    <dbReference type="NCBI Taxonomy" id="55802"/>
    <lineage>
        <taxon>Archaea</taxon>
        <taxon>Methanobacteriati</taxon>
        <taxon>Methanobacteriota</taxon>
        <taxon>Thermococci</taxon>
        <taxon>Thermococcales</taxon>
        <taxon>Thermococcaceae</taxon>
        <taxon>Thermococcus</taxon>
    </lineage>
</organism>
<feature type="transmembrane region" description="Helical" evidence="1">
    <location>
        <begin position="37"/>
        <end position="58"/>
    </location>
</feature>
<name>A0A0S1X8C3_THEBA</name>
<reference evidence="2 3" key="1">
    <citation type="journal article" date="2016" name="Genome Announc.">
        <title>Complete genome sequence of the hyperthermophilic and piezophilic archaeon Thermococcus barophilus Ch5, capable of growth at the expense of hydrogenogenesis from carbon monoxide and formate.</title>
        <authorList>
            <person name="Oger P."/>
            <person name="Sokolova T.G."/>
            <person name="Kozhevnikova D.A."/>
            <person name="Taranov E.A."/>
            <person name="Vannier P."/>
            <person name="Lee H.S."/>
            <person name="Kwon K.K."/>
            <person name="Kang S.G."/>
            <person name="Lee J.H."/>
            <person name="Bonch-Osmolovskaya E.A."/>
            <person name="Lebedinsky A.V."/>
        </authorList>
    </citation>
    <scope>NUCLEOTIDE SEQUENCE [LARGE SCALE GENOMIC DNA]</scope>
    <source>
        <strain evidence="3">Ch5</strain>
    </source>
</reference>
<accession>A0A0S1X8C3</accession>
<dbReference type="EMBL" id="CP013050">
    <property type="protein sequence ID" value="ALM74008.1"/>
    <property type="molecule type" value="Genomic_DNA"/>
</dbReference>
<dbReference type="Proteomes" id="UP000066042">
    <property type="component" value="Chromosome"/>
</dbReference>
<evidence type="ECO:0000313" key="2">
    <source>
        <dbReference type="EMBL" id="ALM74008.1"/>
    </source>
</evidence>
<dbReference type="STRING" id="55802.TBCH5v1_0028"/>
<gene>
    <name evidence="2" type="ORF">TBCH5v1_0028</name>
</gene>
<dbReference type="GeneID" id="26135328"/>
<sequence>MSDGVEKVIEAVGVFIIVAIAGWMMRDIEIAKPLGTWWFILGVLGVAAIVAALLSKLLGEV</sequence>
<proteinExistence type="predicted"/>
<evidence type="ECO:0000256" key="1">
    <source>
        <dbReference type="SAM" id="Phobius"/>
    </source>
</evidence>
<protein>
    <submittedName>
        <fullName evidence="2">Uncharacterized protein</fullName>
    </submittedName>
</protein>
<keyword evidence="1" id="KW-0812">Transmembrane</keyword>
<feature type="transmembrane region" description="Helical" evidence="1">
    <location>
        <begin position="7"/>
        <end position="25"/>
    </location>
</feature>
<keyword evidence="1" id="KW-0472">Membrane</keyword>
<dbReference type="RefSeq" id="WP_056933050.1">
    <property type="nucleotide sequence ID" value="NZ_CP013050.1"/>
</dbReference>
<dbReference type="PATRIC" id="fig|55802.8.peg.27"/>
<dbReference type="AlphaFoldDB" id="A0A0S1X8C3"/>
<keyword evidence="1" id="KW-1133">Transmembrane helix</keyword>
<evidence type="ECO:0000313" key="3">
    <source>
        <dbReference type="Proteomes" id="UP000066042"/>
    </source>
</evidence>